<dbReference type="CDD" id="cd16830">
    <property type="entry name" value="HemS-like_N"/>
    <property type="match status" value="1"/>
</dbReference>
<reference evidence="2" key="1">
    <citation type="journal article" date="2014" name="Int. J. Syst. Evol. Microbiol.">
        <title>Complete genome sequence of Corynebacterium casei LMG S-19264T (=DSM 44701T), isolated from a smear-ripened cheese.</title>
        <authorList>
            <consortium name="US DOE Joint Genome Institute (JGI-PGF)"/>
            <person name="Walter F."/>
            <person name="Albersmeier A."/>
            <person name="Kalinowski J."/>
            <person name="Ruckert C."/>
        </authorList>
    </citation>
    <scope>NUCLEOTIDE SEQUENCE</scope>
    <source>
        <strain evidence="2">CGMCC 1.15880</strain>
    </source>
</reference>
<feature type="domain" description="Haemin-degrading HemS/ChuX" evidence="1">
    <location>
        <begin position="216"/>
        <end position="347"/>
    </location>
</feature>
<dbReference type="Proteomes" id="UP000628017">
    <property type="component" value="Unassembled WGS sequence"/>
</dbReference>
<comment type="caution">
    <text evidence="2">The sequence shown here is derived from an EMBL/GenBank/DDBJ whole genome shotgun (WGS) entry which is preliminary data.</text>
</comment>
<evidence type="ECO:0000313" key="3">
    <source>
        <dbReference type="Proteomes" id="UP000628017"/>
    </source>
</evidence>
<dbReference type="Pfam" id="PF05171">
    <property type="entry name" value="HemS"/>
    <property type="match status" value="2"/>
</dbReference>
<evidence type="ECO:0000259" key="1">
    <source>
        <dbReference type="Pfam" id="PF05171"/>
    </source>
</evidence>
<dbReference type="SUPFAM" id="SSF144064">
    <property type="entry name" value="Heme iron utilization protein-like"/>
    <property type="match status" value="1"/>
</dbReference>
<dbReference type="Gene3D" id="3.40.1570.10">
    <property type="entry name" value="HemS/ChuS/ChuX like domains"/>
    <property type="match status" value="2"/>
</dbReference>
<reference evidence="2" key="2">
    <citation type="submission" date="2020-09" db="EMBL/GenBank/DDBJ databases">
        <authorList>
            <person name="Sun Q."/>
            <person name="Zhou Y."/>
        </authorList>
    </citation>
    <scope>NUCLEOTIDE SEQUENCE</scope>
    <source>
        <strain evidence="2">CGMCC 1.15880</strain>
    </source>
</reference>
<dbReference type="AlphaFoldDB" id="A0A916R172"/>
<keyword evidence="3" id="KW-1185">Reference proteome</keyword>
<dbReference type="EMBL" id="BMKA01000002">
    <property type="protein sequence ID" value="GGA20086.1"/>
    <property type="molecule type" value="Genomic_DNA"/>
</dbReference>
<feature type="domain" description="Haemin-degrading HemS/ChuX" evidence="1">
    <location>
        <begin position="33"/>
        <end position="164"/>
    </location>
</feature>
<dbReference type="RefSeq" id="WP_188674470.1">
    <property type="nucleotide sequence ID" value="NZ_BMKA01000002.1"/>
</dbReference>
<dbReference type="InterPro" id="IPR007845">
    <property type="entry name" value="HemS/ChuX_dom"/>
</dbReference>
<name>A0A916R172_9RHOB</name>
<protein>
    <submittedName>
        <fullName evidence="2">Hemin-degrading factor</fullName>
    </submittedName>
</protein>
<gene>
    <name evidence="2" type="primary">hmuS</name>
    <name evidence="2" type="ORF">GCM10011498_21280</name>
</gene>
<organism evidence="2 3">
    <name type="scientific">Neptunicoccus cionae</name>
    <dbReference type="NCBI Taxonomy" id="2035344"/>
    <lineage>
        <taxon>Bacteria</taxon>
        <taxon>Pseudomonadati</taxon>
        <taxon>Pseudomonadota</taxon>
        <taxon>Alphaproteobacteria</taxon>
        <taxon>Rhodobacterales</taxon>
        <taxon>Paracoccaceae</taxon>
        <taxon>Neptunicoccus</taxon>
    </lineage>
</organism>
<dbReference type="CDD" id="cd16831">
    <property type="entry name" value="HemS-like_C"/>
    <property type="match status" value="1"/>
</dbReference>
<proteinExistence type="predicted"/>
<accession>A0A916R172</accession>
<evidence type="ECO:0000313" key="2">
    <source>
        <dbReference type="EMBL" id="GGA20086.1"/>
    </source>
</evidence>
<dbReference type="InterPro" id="IPR053733">
    <property type="entry name" value="Heme_Transport_Util_sf"/>
</dbReference>
<dbReference type="GO" id="GO:0006826">
    <property type="term" value="P:iron ion transport"/>
    <property type="evidence" value="ECO:0007669"/>
    <property type="project" value="InterPro"/>
</dbReference>
<sequence>MLDQTVTETFQSFQSLTQEKGAMRAVDAARELGISEAELVEAKQVSGAAKRLRRDDTRGFAALLEGMVGLGEVMCLTRNEHAVHERYGEFDNVKIGKVMGLVLNRTIDLRIFMNRWAFGYVIEEEVSSGLRVSLQFFDKSGRAVHKIYPTENTDRAKFDALVEGWIDDTPAKIKTQIADPAPVDGADSDVDTAALRADWDAMTDVHQFFGMLKKHKVGRMQALRLVGEDMAYRVPNEAVTWALERAAEAKLPVMVFIGNSGCIQIHTGEIENIKAMGPWINVLDKKFHMHLRQDHVAHAWIVRKPSKDGIVTSLEAFDKNGQSFFLMFGERGEGNAELEGWRSILNGLGRA</sequence>